<dbReference type="PROSITE" id="PS51186">
    <property type="entry name" value="GNAT"/>
    <property type="match status" value="1"/>
</dbReference>
<dbReference type="Pfam" id="PF00583">
    <property type="entry name" value="Acetyltransf_1"/>
    <property type="match status" value="1"/>
</dbReference>
<evidence type="ECO:0000256" key="1">
    <source>
        <dbReference type="ARBA" id="ARBA00022679"/>
    </source>
</evidence>
<dbReference type="EMBL" id="CADCWE010000013">
    <property type="protein sequence ID" value="CAA9521151.1"/>
    <property type="molecule type" value="Genomic_DNA"/>
</dbReference>
<sequence length="175" mass="18835">MSHLVMRRPDLRDLAPVPPMPAGYVLRPYAGEADLAGLAETLAAAFAEAWPEERVRRSLTEAADVDAVFVVAVEGRPVATASSNHRPGQFPGAGVVHWVGTHPAHRGRGLGSALVARVLQHFVALGDGHAALETDDERLPAIRSYLRHGFLPVYDPNGEDHRDRWSAVVRAAFGG</sequence>
<reference evidence="4" key="1">
    <citation type="submission" date="2020-02" db="EMBL/GenBank/DDBJ databases">
        <authorList>
            <person name="Meier V. D."/>
        </authorList>
    </citation>
    <scope>NUCLEOTIDE SEQUENCE</scope>
    <source>
        <strain evidence="4">AVDCRST_MAG73</strain>
    </source>
</reference>
<evidence type="ECO:0000313" key="4">
    <source>
        <dbReference type="EMBL" id="CAA9521151.1"/>
    </source>
</evidence>
<keyword evidence="2" id="KW-0012">Acyltransferase</keyword>
<accession>A0A6J4TEM2</accession>
<evidence type="ECO:0000256" key="2">
    <source>
        <dbReference type="ARBA" id="ARBA00023315"/>
    </source>
</evidence>
<dbReference type="InterPro" id="IPR000182">
    <property type="entry name" value="GNAT_dom"/>
</dbReference>
<evidence type="ECO:0000259" key="3">
    <source>
        <dbReference type="PROSITE" id="PS51186"/>
    </source>
</evidence>
<dbReference type="SUPFAM" id="SSF55729">
    <property type="entry name" value="Acyl-CoA N-acyltransferases (Nat)"/>
    <property type="match status" value="1"/>
</dbReference>
<dbReference type="GO" id="GO:0016747">
    <property type="term" value="F:acyltransferase activity, transferring groups other than amino-acyl groups"/>
    <property type="evidence" value="ECO:0007669"/>
    <property type="project" value="InterPro"/>
</dbReference>
<dbReference type="PANTHER" id="PTHR43877">
    <property type="entry name" value="AMINOALKYLPHOSPHONATE N-ACETYLTRANSFERASE-RELATED-RELATED"/>
    <property type="match status" value="1"/>
</dbReference>
<proteinExistence type="predicted"/>
<keyword evidence="1" id="KW-0808">Transferase</keyword>
<feature type="domain" description="N-acetyltransferase" evidence="3">
    <location>
        <begin position="24"/>
        <end position="175"/>
    </location>
</feature>
<dbReference type="InterPro" id="IPR050832">
    <property type="entry name" value="Bact_Acetyltransf"/>
</dbReference>
<dbReference type="InterPro" id="IPR016181">
    <property type="entry name" value="Acyl_CoA_acyltransferase"/>
</dbReference>
<protein>
    <recommendedName>
        <fullName evidence="3">N-acetyltransferase domain-containing protein</fullName>
    </recommendedName>
</protein>
<organism evidence="4">
    <name type="scientific">uncultured Thermomicrobiales bacterium</name>
    <dbReference type="NCBI Taxonomy" id="1645740"/>
    <lineage>
        <taxon>Bacteria</taxon>
        <taxon>Pseudomonadati</taxon>
        <taxon>Thermomicrobiota</taxon>
        <taxon>Thermomicrobia</taxon>
        <taxon>Thermomicrobiales</taxon>
        <taxon>environmental samples</taxon>
    </lineage>
</organism>
<dbReference type="CDD" id="cd04301">
    <property type="entry name" value="NAT_SF"/>
    <property type="match status" value="1"/>
</dbReference>
<dbReference type="Gene3D" id="3.40.630.30">
    <property type="match status" value="1"/>
</dbReference>
<gene>
    <name evidence="4" type="ORF">AVDCRST_MAG73-180</name>
</gene>
<name>A0A6J4TEM2_9BACT</name>
<dbReference type="AlphaFoldDB" id="A0A6J4TEM2"/>